<proteinExistence type="predicted"/>
<dbReference type="KEGG" id="aqu:100637832"/>
<evidence type="ECO:0000313" key="6">
    <source>
        <dbReference type="Proteomes" id="UP000007879"/>
    </source>
</evidence>
<reference evidence="6" key="1">
    <citation type="journal article" date="2010" name="Nature">
        <title>The Amphimedon queenslandica genome and the evolution of animal complexity.</title>
        <authorList>
            <person name="Srivastava M."/>
            <person name="Simakov O."/>
            <person name="Chapman J."/>
            <person name="Fahey B."/>
            <person name="Gauthier M.E."/>
            <person name="Mitros T."/>
            <person name="Richards G.S."/>
            <person name="Conaco C."/>
            <person name="Dacre M."/>
            <person name="Hellsten U."/>
            <person name="Larroux C."/>
            <person name="Putnam N.H."/>
            <person name="Stanke M."/>
            <person name="Adamska M."/>
            <person name="Darling A."/>
            <person name="Degnan S.M."/>
            <person name="Oakley T.H."/>
            <person name="Plachetzki D.C."/>
            <person name="Zhai Y."/>
            <person name="Adamski M."/>
            <person name="Calcino A."/>
            <person name="Cummins S.F."/>
            <person name="Goodstein D.M."/>
            <person name="Harris C."/>
            <person name="Jackson D.J."/>
            <person name="Leys S.P."/>
            <person name="Shu S."/>
            <person name="Woodcroft B.J."/>
            <person name="Vervoort M."/>
            <person name="Kosik K.S."/>
            <person name="Manning G."/>
            <person name="Degnan B.M."/>
            <person name="Rokhsar D.S."/>
        </authorList>
    </citation>
    <scope>NUCLEOTIDE SEQUENCE [LARGE SCALE GENOMIC DNA]</scope>
</reference>
<dbReference type="EnsemblMetazoa" id="Aqu2.1.33724_001">
    <property type="protein sequence ID" value="Aqu2.1.33724_001"/>
    <property type="gene ID" value="Aqu2.1.33724"/>
</dbReference>
<dbReference type="STRING" id="400682.A0A1X7V1R0"/>
<dbReference type="Gene3D" id="2.130.10.10">
    <property type="entry name" value="YVTN repeat-like/Quinoprotein amine dehydrogenase"/>
    <property type="match status" value="2"/>
</dbReference>
<gene>
    <name evidence="5" type="primary">100637832</name>
</gene>
<feature type="compositionally biased region" description="Acidic residues" evidence="4">
    <location>
        <begin position="390"/>
        <end position="402"/>
    </location>
</feature>
<dbReference type="PROSITE" id="PS50294">
    <property type="entry name" value="WD_REPEATS_REGION"/>
    <property type="match status" value="2"/>
</dbReference>
<dbReference type="EnsemblMetazoa" id="XM_019995558.1">
    <property type="protein sequence ID" value="XP_019851117.1"/>
    <property type="gene ID" value="LOC100637832"/>
</dbReference>
<keyword evidence="2" id="KW-0677">Repeat</keyword>
<dbReference type="OrthoDB" id="6262491at2759"/>
<feature type="region of interest" description="Disordered" evidence="4">
    <location>
        <begin position="370"/>
        <end position="402"/>
    </location>
</feature>
<dbReference type="SMART" id="SM00320">
    <property type="entry name" value="WD40"/>
    <property type="match status" value="6"/>
</dbReference>
<dbReference type="PANTHER" id="PTHR19848:SF8">
    <property type="entry name" value="F-BOX AND WD REPEAT DOMAIN CONTAINING 7"/>
    <property type="match status" value="1"/>
</dbReference>
<feature type="repeat" description="WD" evidence="3">
    <location>
        <begin position="248"/>
        <end position="289"/>
    </location>
</feature>
<reference evidence="5" key="2">
    <citation type="submission" date="2017-05" db="UniProtKB">
        <authorList>
            <consortium name="EnsemblMetazoa"/>
        </authorList>
    </citation>
    <scope>IDENTIFICATION</scope>
</reference>
<protein>
    <submittedName>
        <fullName evidence="5">Uncharacterized protein</fullName>
    </submittedName>
</protein>
<evidence type="ECO:0000256" key="1">
    <source>
        <dbReference type="ARBA" id="ARBA00022574"/>
    </source>
</evidence>
<dbReference type="InParanoid" id="A0A1X7V1R0"/>
<dbReference type="eggNOG" id="KOG0266">
    <property type="taxonomic scope" value="Eukaryota"/>
</dbReference>
<sequence length="402" mass="45391">MTKWERLQLNPFMYSKETLLYKDYLKHFLETDSGGRNFSFFLYKSDKVGGQDDLSETESEKAKVELMKNDYRGFVKSIFLESLDFLVSSARDGKIFVWGFDKKAAAVLRSMDQQSSLSSMNSDRGPTEEELVTYDRVAGFICENILNGHNGPVQALVAVENSSSTKHICLISAGWDLSLCIWLLQEGKLAVQIKDCIPETDRDHYDLIITDIAFNTINDTFAFSASNGNAYLWSFSLKRTEVKLLATLRNHTDEVTQVCWNPCNQKWVTGSDDSTICIWSSDGSQCENTLATRGPVSVVCIDTEYNLLIVGVKELIKVYNEKLDVVQVYHGHTAVIQSIIVVPELSQYISASQDNTMRIWNSFKPKEVSKKLRRESSDLSSTATDQLAYDTDDDDDDEPSSH</sequence>
<dbReference type="InterPro" id="IPR036322">
    <property type="entry name" value="WD40_repeat_dom_sf"/>
</dbReference>
<dbReference type="Proteomes" id="UP000007879">
    <property type="component" value="Unassembled WGS sequence"/>
</dbReference>
<keyword evidence="1 3" id="KW-0853">WD repeat</keyword>
<dbReference type="AlphaFoldDB" id="A0A1X7V1R0"/>
<dbReference type="InterPro" id="IPR001680">
    <property type="entry name" value="WD40_rpt"/>
</dbReference>
<accession>A0A1X7V1R0</accession>
<evidence type="ECO:0000256" key="2">
    <source>
        <dbReference type="ARBA" id="ARBA00022737"/>
    </source>
</evidence>
<dbReference type="PROSITE" id="PS50082">
    <property type="entry name" value="WD_REPEATS_2"/>
    <property type="match status" value="2"/>
</dbReference>
<dbReference type="EnsemblMetazoa" id="XM_019995557.1">
    <property type="protein sequence ID" value="XP_019851116.1"/>
    <property type="gene ID" value="LOC100637832"/>
</dbReference>
<keyword evidence="6" id="KW-1185">Reference proteome</keyword>
<organism evidence="5">
    <name type="scientific">Amphimedon queenslandica</name>
    <name type="common">Sponge</name>
    <dbReference type="NCBI Taxonomy" id="400682"/>
    <lineage>
        <taxon>Eukaryota</taxon>
        <taxon>Metazoa</taxon>
        <taxon>Porifera</taxon>
        <taxon>Demospongiae</taxon>
        <taxon>Heteroscleromorpha</taxon>
        <taxon>Haplosclerida</taxon>
        <taxon>Niphatidae</taxon>
        <taxon>Amphimedon</taxon>
    </lineage>
</organism>
<name>A0A1X7V1R0_AMPQE</name>
<dbReference type="InterPro" id="IPR015943">
    <property type="entry name" value="WD40/YVTN_repeat-like_dom_sf"/>
</dbReference>
<dbReference type="PANTHER" id="PTHR19848">
    <property type="entry name" value="WD40 REPEAT PROTEIN"/>
    <property type="match status" value="1"/>
</dbReference>
<feature type="repeat" description="WD" evidence="3">
    <location>
        <begin position="329"/>
        <end position="361"/>
    </location>
</feature>
<evidence type="ECO:0000256" key="3">
    <source>
        <dbReference type="PROSITE-ProRule" id="PRU00221"/>
    </source>
</evidence>
<evidence type="ECO:0000313" key="5">
    <source>
        <dbReference type="EnsemblMetazoa" id="Aqu2.1.33724_001"/>
    </source>
</evidence>
<evidence type="ECO:0000256" key="4">
    <source>
        <dbReference type="SAM" id="MobiDB-lite"/>
    </source>
</evidence>
<dbReference type="Pfam" id="PF00400">
    <property type="entry name" value="WD40"/>
    <property type="match status" value="3"/>
</dbReference>
<dbReference type="SUPFAM" id="SSF50978">
    <property type="entry name" value="WD40 repeat-like"/>
    <property type="match status" value="1"/>
</dbReference>